<dbReference type="EMBL" id="BOOK01000020">
    <property type="protein sequence ID" value="GII00912.1"/>
    <property type="molecule type" value="Genomic_DNA"/>
</dbReference>
<evidence type="ECO:0000256" key="1">
    <source>
        <dbReference type="ARBA" id="ARBA00000085"/>
    </source>
</evidence>
<organism evidence="12 13">
    <name type="scientific">Planobispora takensis</name>
    <dbReference type="NCBI Taxonomy" id="1367882"/>
    <lineage>
        <taxon>Bacteria</taxon>
        <taxon>Bacillati</taxon>
        <taxon>Actinomycetota</taxon>
        <taxon>Actinomycetes</taxon>
        <taxon>Streptosporangiales</taxon>
        <taxon>Streptosporangiaceae</taxon>
        <taxon>Planobispora</taxon>
    </lineage>
</organism>
<proteinExistence type="predicted"/>
<feature type="transmembrane region" description="Helical" evidence="9">
    <location>
        <begin position="71"/>
        <end position="89"/>
    </location>
</feature>
<dbReference type="Gene3D" id="1.20.5.1930">
    <property type="match status" value="1"/>
</dbReference>
<feature type="domain" description="Histidine kinase/HSP90-like ATPase" evidence="10">
    <location>
        <begin position="303"/>
        <end position="387"/>
    </location>
</feature>
<dbReference type="InterPro" id="IPR003594">
    <property type="entry name" value="HATPase_dom"/>
</dbReference>
<evidence type="ECO:0000256" key="4">
    <source>
        <dbReference type="ARBA" id="ARBA00022679"/>
    </source>
</evidence>
<feature type="transmembrane region" description="Helical" evidence="9">
    <location>
        <begin position="146"/>
        <end position="165"/>
    </location>
</feature>
<dbReference type="GO" id="GO:0005524">
    <property type="term" value="F:ATP binding"/>
    <property type="evidence" value="ECO:0007669"/>
    <property type="project" value="UniProtKB-KW"/>
</dbReference>
<evidence type="ECO:0000256" key="3">
    <source>
        <dbReference type="ARBA" id="ARBA00022553"/>
    </source>
</evidence>
<keyword evidence="4" id="KW-0808">Transferase</keyword>
<keyword evidence="6 12" id="KW-0418">Kinase</keyword>
<evidence type="ECO:0000313" key="13">
    <source>
        <dbReference type="Proteomes" id="UP000634476"/>
    </source>
</evidence>
<dbReference type="InterPro" id="IPR050482">
    <property type="entry name" value="Sensor_HK_TwoCompSys"/>
</dbReference>
<keyword evidence="7" id="KW-0067">ATP-binding</keyword>
<sequence>MNSKPNLAGGRPVDFDIGRVISSPLADLAVAAVLAVTALIQVSTENRSLPAMAAALLATAPLAIRRSQPWLAVTLTFLGAVGLVLAEVYVGDPPVAVVISGLISFYTILRHLGRGAAWALTAGVGVLLLAAVAAAAYFWSLSYLRSAGTLAVALLGVLVATALLADVRRSRTEIEEVRADNLEALREQAAMAERARIAREMHDIVAHSISMVAVQAETAPYTIPELSDRAKQEFADIATSARTTLTEMRRLLGVLRADIPDAPETAPQPGLARLPELIGQHDGEVDLDVVGEPVRLPQAVDVSAYRIVQEALTNVRVHAPGARVSIEVAHRPGMLVLRIADNGPGPSAEASGGHGLVGMRERALALGGWFTAGPGPGGGFLIQTGLPTE</sequence>
<keyword evidence="8" id="KW-0902">Two-component regulatory system</keyword>
<dbReference type="Proteomes" id="UP000634476">
    <property type="component" value="Unassembled WGS sequence"/>
</dbReference>
<evidence type="ECO:0000256" key="8">
    <source>
        <dbReference type="ARBA" id="ARBA00023012"/>
    </source>
</evidence>
<dbReference type="InterPro" id="IPR011712">
    <property type="entry name" value="Sig_transdc_His_kin_sub3_dim/P"/>
</dbReference>
<evidence type="ECO:0000256" key="5">
    <source>
        <dbReference type="ARBA" id="ARBA00022741"/>
    </source>
</evidence>
<evidence type="ECO:0000259" key="11">
    <source>
        <dbReference type="Pfam" id="PF07730"/>
    </source>
</evidence>
<evidence type="ECO:0000256" key="2">
    <source>
        <dbReference type="ARBA" id="ARBA00012438"/>
    </source>
</evidence>
<evidence type="ECO:0000313" key="12">
    <source>
        <dbReference type="EMBL" id="GII00912.1"/>
    </source>
</evidence>
<dbReference type="GO" id="GO:0000155">
    <property type="term" value="F:phosphorelay sensor kinase activity"/>
    <property type="evidence" value="ECO:0007669"/>
    <property type="project" value="InterPro"/>
</dbReference>
<dbReference type="EC" id="2.7.13.3" evidence="2"/>
<feature type="transmembrane region" description="Helical" evidence="9">
    <location>
        <begin position="95"/>
        <end position="112"/>
    </location>
</feature>
<dbReference type="GO" id="GO:0046983">
    <property type="term" value="F:protein dimerization activity"/>
    <property type="evidence" value="ECO:0007669"/>
    <property type="project" value="InterPro"/>
</dbReference>
<protein>
    <recommendedName>
        <fullName evidence="2">histidine kinase</fullName>
        <ecNumber evidence="2">2.7.13.3</ecNumber>
    </recommendedName>
</protein>
<dbReference type="InterPro" id="IPR036890">
    <property type="entry name" value="HATPase_C_sf"/>
</dbReference>
<dbReference type="PANTHER" id="PTHR24421:SF10">
    <property type="entry name" value="NITRATE_NITRITE SENSOR PROTEIN NARQ"/>
    <property type="match status" value="1"/>
</dbReference>
<keyword evidence="3" id="KW-0597">Phosphoprotein</keyword>
<dbReference type="PANTHER" id="PTHR24421">
    <property type="entry name" value="NITRATE/NITRITE SENSOR PROTEIN NARX-RELATED"/>
    <property type="match status" value="1"/>
</dbReference>
<keyword evidence="13" id="KW-1185">Reference proteome</keyword>
<dbReference type="SUPFAM" id="SSF55874">
    <property type="entry name" value="ATPase domain of HSP90 chaperone/DNA topoisomerase II/histidine kinase"/>
    <property type="match status" value="1"/>
</dbReference>
<evidence type="ECO:0000256" key="7">
    <source>
        <dbReference type="ARBA" id="ARBA00022840"/>
    </source>
</evidence>
<keyword evidence="9" id="KW-0812">Transmembrane</keyword>
<name>A0A8J3SXD6_9ACTN</name>
<dbReference type="CDD" id="cd16917">
    <property type="entry name" value="HATPase_UhpB-NarQ-NarX-like"/>
    <property type="match status" value="1"/>
</dbReference>
<evidence type="ECO:0000256" key="6">
    <source>
        <dbReference type="ARBA" id="ARBA00022777"/>
    </source>
</evidence>
<keyword evidence="9" id="KW-0472">Membrane</keyword>
<gene>
    <name evidence="12" type="ORF">Pta02_29200</name>
</gene>
<comment type="catalytic activity">
    <reaction evidence="1">
        <text>ATP + protein L-histidine = ADP + protein N-phospho-L-histidine.</text>
        <dbReference type="EC" id="2.7.13.3"/>
    </reaction>
</comment>
<keyword evidence="9" id="KW-1133">Transmembrane helix</keyword>
<feature type="transmembrane region" description="Helical" evidence="9">
    <location>
        <begin position="20"/>
        <end position="42"/>
    </location>
</feature>
<evidence type="ECO:0000259" key="10">
    <source>
        <dbReference type="Pfam" id="PF02518"/>
    </source>
</evidence>
<evidence type="ECO:0000256" key="9">
    <source>
        <dbReference type="SAM" id="Phobius"/>
    </source>
</evidence>
<dbReference type="Gene3D" id="3.30.565.10">
    <property type="entry name" value="Histidine kinase-like ATPase, C-terminal domain"/>
    <property type="match status" value="1"/>
</dbReference>
<reference evidence="12" key="1">
    <citation type="submission" date="2021-01" db="EMBL/GenBank/DDBJ databases">
        <title>Whole genome shotgun sequence of Planobispora takensis NBRC 109077.</title>
        <authorList>
            <person name="Komaki H."/>
            <person name="Tamura T."/>
        </authorList>
    </citation>
    <scope>NUCLEOTIDE SEQUENCE</scope>
    <source>
        <strain evidence="12">NBRC 109077</strain>
    </source>
</reference>
<feature type="transmembrane region" description="Helical" evidence="9">
    <location>
        <begin position="119"/>
        <end position="140"/>
    </location>
</feature>
<keyword evidence="5" id="KW-0547">Nucleotide-binding</keyword>
<dbReference type="Pfam" id="PF07730">
    <property type="entry name" value="HisKA_3"/>
    <property type="match status" value="1"/>
</dbReference>
<dbReference type="AlphaFoldDB" id="A0A8J3SXD6"/>
<dbReference type="Pfam" id="PF02518">
    <property type="entry name" value="HATPase_c"/>
    <property type="match status" value="1"/>
</dbReference>
<comment type="caution">
    <text evidence="12">The sequence shown here is derived from an EMBL/GenBank/DDBJ whole genome shotgun (WGS) entry which is preliminary data.</text>
</comment>
<dbReference type="GO" id="GO:0016020">
    <property type="term" value="C:membrane"/>
    <property type="evidence" value="ECO:0007669"/>
    <property type="project" value="InterPro"/>
</dbReference>
<dbReference type="RefSeq" id="WP_203875321.1">
    <property type="nucleotide sequence ID" value="NZ_BOOK01000020.1"/>
</dbReference>
<feature type="domain" description="Signal transduction histidine kinase subgroup 3 dimerisation and phosphoacceptor" evidence="11">
    <location>
        <begin position="193"/>
        <end position="257"/>
    </location>
</feature>
<accession>A0A8J3SXD6</accession>